<organism evidence="1 2">
    <name type="scientific">Schistosoma mattheei</name>
    <dbReference type="NCBI Taxonomy" id="31246"/>
    <lineage>
        <taxon>Eukaryota</taxon>
        <taxon>Metazoa</taxon>
        <taxon>Spiralia</taxon>
        <taxon>Lophotrochozoa</taxon>
        <taxon>Platyhelminthes</taxon>
        <taxon>Trematoda</taxon>
        <taxon>Digenea</taxon>
        <taxon>Strigeidida</taxon>
        <taxon>Schistosomatoidea</taxon>
        <taxon>Schistosomatidae</taxon>
        <taxon>Schistosoma</taxon>
    </lineage>
</organism>
<keyword evidence="2" id="KW-1185">Reference proteome</keyword>
<evidence type="ECO:0000313" key="1">
    <source>
        <dbReference type="EMBL" id="VDO92491.1"/>
    </source>
</evidence>
<dbReference type="Proteomes" id="UP000269396">
    <property type="component" value="Unassembled WGS sequence"/>
</dbReference>
<gene>
    <name evidence="1" type="ORF">SMTD_LOCUS3149</name>
</gene>
<reference evidence="1 2" key="1">
    <citation type="submission" date="2018-11" db="EMBL/GenBank/DDBJ databases">
        <authorList>
            <consortium name="Pathogen Informatics"/>
        </authorList>
    </citation>
    <scope>NUCLEOTIDE SEQUENCE [LARGE SCALE GENOMIC DNA]</scope>
    <source>
        <strain>Denwood</strain>
        <strain evidence="2">Zambia</strain>
    </source>
</reference>
<dbReference type="AlphaFoldDB" id="A0A3P7YXZ5"/>
<accession>A0A3P7YXZ5</accession>
<evidence type="ECO:0000313" key="2">
    <source>
        <dbReference type="Proteomes" id="UP000269396"/>
    </source>
</evidence>
<proteinExistence type="predicted"/>
<name>A0A3P7YXZ5_9TREM</name>
<protein>
    <submittedName>
        <fullName evidence="1">Uncharacterized protein</fullName>
    </submittedName>
</protein>
<dbReference type="EMBL" id="UZAL01005256">
    <property type="protein sequence ID" value="VDO92491.1"/>
    <property type="molecule type" value="Genomic_DNA"/>
</dbReference>
<sequence>MLQDSTSLNDKHCYKTPWSTKSNNTSKLTKHHYSRMLVTIASLGNLIEGEYLIHKTKSRSETTLTFLVRSETLVKRRMIIENSLNIVLAKLFNGGLQEDRVVFHKIELLAVKDSQVGSPTDSRP</sequence>